<dbReference type="Proteomes" id="UP000222564">
    <property type="component" value="Unassembled WGS sequence"/>
</dbReference>
<gene>
    <name evidence="1" type="ORF">P378_01710</name>
</gene>
<protein>
    <recommendedName>
        <fullName evidence="3">4-alpha-glucanotransferase</fullName>
    </recommendedName>
</protein>
<dbReference type="SUPFAM" id="SSF51445">
    <property type="entry name" value="(Trans)glycosidases"/>
    <property type="match status" value="1"/>
</dbReference>
<dbReference type="EMBL" id="AWQQ01000015">
    <property type="protein sequence ID" value="PHJ39708.1"/>
    <property type="molecule type" value="Genomic_DNA"/>
</dbReference>
<comment type="caution">
    <text evidence="1">The sequence shown here is derived from an EMBL/GenBank/DDBJ whole genome shotgun (WGS) entry which is preliminary data.</text>
</comment>
<organism evidence="1 2">
    <name type="scientific">Desulforamulus profundi</name>
    <dbReference type="NCBI Taxonomy" id="1383067"/>
    <lineage>
        <taxon>Bacteria</taxon>
        <taxon>Bacillati</taxon>
        <taxon>Bacillota</taxon>
        <taxon>Clostridia</taxon>
        <taxon>Eubacteriales</taxon>
        <taxon>Peptococcaceae</taxon>
        <taxon>Desulforamulus</taxon>
    </lineage>
</organism>
<dbReference type="InterPro" id="IPR017853">
    <property type="entry name" value="GH"/>
</dbReference>
<proteinExistence type="predicted"/>
<sequence length="37" mass="4162">MNYPGTVGGNWEWRFRQGVLTPEIEEKLAALTRAGGR</sequence>
<dbReference type="Gene3D" id="3.20.20.80">
    <property type="entry name" value="Glycosidases"/>
    <property type="match status" value="1"/>
</dbReference>
<name>A0A2C6MHF9_9FIRM</name>
<reference evidence="1 2" key="1">
    <citation type="submission" date="2013-09" db="EMBL/GenBank/DDBJ databases">
        <title>Biodegradation of hydrocarbons in the deep terrestrial subsurface : characterization of a microbial consortium composed of two Desulfotomaculum species originating from a deep geological formation.</title>
        <authorList>
            <person name="Aullo T."/>
            <person name="Berlendis S."/>
            <person name="Lascourreges J.-F."/>
            <person name="Dessort D."/>
            <person name="Saint-Laurent S."/>
            <person name="Schraauwers B."/>
            <person name="Mas J."/>
            <person name="Magot M."/>
            <person name="Ranchou-Peyruse A."/>
        </authorList>
    </citation>
    <scope>NUCLEOTIDE SEQUENCE [LARGE SCALE GENOMIC DNA]</scope>
    <source>
        <strain evidence="1 2">Bs107</strain>
    </source>
</reference>
<evidence type="ECO:0000313" key="1">
    <source>
        <dbReference type="EMBL" id="PHJ39708.1"/>
    </source>
</evidence>
<keyword evidence="2" id="KW-1185">Reference proteome</keyword>
<evidence type="ECO:0008006" key="3">
    <source>
        <dbReference type="Google" id="ProtNLM"/>
    </source>
</evidence>
<accession>A0A2C6MHF9</accession>
<dbReference type="AlphaFoldDB" id="A0A2C6MHF9"/>
<evidence type="ECO:0000313" key="2">
    <source>
        <dbReference type="Proteomes" id="UP000222564"/>
    </source>
</evidence>